<evidence type="ECO:0000313" key="2">
    <source>
        <dbReference type="EMBL" id="SEM18010.1"/>
    </source>
</evidence>
<dbReference type="InterPro" id="IPR021215">
    <property type="entry name" value="DUF2752"/>
</dbReference>
<keyword evidence="3" id="KW-1185">Reference proteome</keyword>
<proteinExistence type="predicted"/>
<dbReference type="RefSeq" id="WP_091626937.1">
    <property type="nucleotide sequence ID" value="NZ_FNZN01000011.1"/>
</dbReference>
<sequence>MRFKAVVIILGLENFMLPCFTKQIIGIDCPGCGLQRSALFLLKGEFWNAFHMYPAIYPMLLLFTFLGLNKLSPIKYSNAITITLMISTVGFILTNYILKFI</sequence>
<gene>
    <name evidence="2" type="ORF">SAMN04488008_11114</name>
</gene>
<dbReference type="OrthoDB" id="9815897at2"/>
<name>A0A1H7W927_9FLAO</name>
<dbReference type="AlphaFoldDB" id="A0A1H7W927"/>
<dbReference type="Proteomes" id="UP000198990">
    <property type="component" value="Unassembled WGS sequence"/>
</dbReference>
<dbReference type="Pfam" id="PF10825">
    <property type="entry name" value="DUF2752"/>
    <property type="match status" value="1"/>
</dbReference>
<protein>
    <recommendedName>
        <fullName evidence="4">DUF2752 domain-containing protein</fullName>
    </recommendedName>
</protein>
<keyword evidence="1" id="KW-1133">Transmembrane helix</keyword>
<keyword evidence="1" id="KW-0472">Membrane</keyword>
<dbReference type="STRING" id="228957.SAMN04488008_11114"/>
<organism evidence="2 3">
    <name type="scientific">Maribacter orientalis</name>
    <dbReference type="NCBI Taxonomy" id="228957"/>
    <lineage>
        <taxon>Bacteria</taxon>
        <taxon>Pseudomonadati</taxon>
        <taxon>Bacteroidota</taxon>
        <taxon>Flavobacteriia</taxon>
        <taxon>Flavobacteriales</taxon>
        <taxon>Flavobacteriaceae</taxon>
        <taxon>Maribacter</taxon>
    </lineage>
</organism>
<evidence type="ECO:0000256" key="1">
    <source>
        <dbReference type="SAM" id="Phobius"/>
    </source>
</evidence>
<feature type="transmembrane region" description="Helical" evidence="1">
    <location>
        <begin position="80"/>
        <end position="98"/>
    </location>
</feature>
<accession>A0A1H7W927</accession>
<evidence type="ECO:0000313" key="3">
    <source>
        <dbReference type="Proteomes" id="UP000198990"/>
    </source>
</evidence>
<keyword evidence="1" id="KW-0812">Transmembrane</keyword>
<reference evidence="3" key="1">
    <citation type="submission" date="2016-10" db="EMBL/GenBank/DDBJ databases">
        <authorList>
            <person name="Varghese N."/>
            <person name="Submissions S."/>
        </authorList>
    </citation>
    <scope>NUCLEOTIDE SEQUENCE [LARGE SCALE GENOMIC DNA]</scope>
    <source>
        <strain evidence="3">DSM 16471</strain>
    </source>
</reference>
<evidence type="ECO:0008006" key="4">
    <source>
        <dbReference type="Google" id="ProtNLM"/>
    </source>
</evidence>
<dbReference type="EMBL" id="FNZN01000011">
    <property type="protein sequence ID" value="SEM18010.1"/>
    <property type="molecule type" value="Genomic_DNA"/>
</dbReference>
<feature type="transmembrane region" description="Helical" evidence="1">
    <location>
        <begin position="50"/>
        <end position="68"/>
    </location>
</feature>